<dbReference type="Pfam" id="PF16499">
    <property type="entry name" value="Melibiase_2"/>
    <property type="match status" value="2"/>
</dbReference>
<reference evidence="7 8" key="1">
    <citation type="submission" date="2019-04" db="EMBL/GenBank/DDBJ databases">
        <authorList>
            <person name="Van Vliet M D."/>
        </authorList>
    </citation>
    <scope>NUCLEOTIDE SEQUENCE [LARGE SCALE GENOMIC DNA]</scope>
    <source>
        <strain evidence="7 8">F1</strain>
    </source>
</reference>
<keyword evidence="8" id="KW-1185">Reference proteome</keyword>
<organism evidence="7 8">
    <name type="scientific">Pontiella desulfatans</name>
    <dbReference type="NCBI Taxonomy" id="2750659"/>
    <lineage>
        <taxon>Bacteria</taxon>
        <taxon>Pseudomonadati</taxon>
        <taxon>Kiritimatiellota</taxon>
        <taxon>Kiritimatiellia</taxon>
        <taxon>Kiritimatiellales</taxon>
        <taxon>Pontiellaceae</taxon>
        <taxon>Pontiella</taxon>
    </lineage>
</organism>
<comment type="similarity">
    <text evidence="1 5">Belongs to the glycosyl hydrolase 27 family.</text>
</comment>
<feature type="domain" description="Alpha galactosidase C-terminal" evidence="6">
    <location>
        <begin position="361"/>
        <end position="428"/>
    </location>
</feature>
<dbReference type="InterPro" id="IPR013780">
    <property type="entry name" value="Glyco_hydro_b"/>
</dbReference>
<keyword evidence="2" id="KW-0732">Signal</keyword>
<dbReference type="InterPro" id="IPR002241">
    <property type="entry name" value="Glyco_hydro_27"/>
</dbReference>
<dbReference type="Gene3D" id="3.20.20.70">
    <property type="entry name" value="Aldolase class I"/>
    <property type="match status" value="1"/>
</dbReference>
<keyword evidence="5" id="KW-1015">Disulfide bond</keyword>
<dbReference type="PANTHER" id="PTHR11452">
    <property type="entry name" value="ALPHA-GALACTOSIDASE/ALPHA-N-ACETYLGALACTOSAMINIDASE"/>
    <property type="match status" value="1"/>
</dbReference>
<comment type="catalytic activity">
    <reaction evidence="5">
        <text>Hydrolysis of terminal, non-reducing alpha-D-galactose residues in alpha-D-galactosides, including galactose oligosaccharides, galactomannans and galactolipids.</text>
        <dbReference type="EC" id="3.2.1.22"/>
    </reaction>
</comment>
<dbReference type="InterPro" id="IPR041233">
    <property type="entry name" value="Melibiase_C"/>
</dbReference>
<evidence type="ECO:0000256" key="4">
    <source>
        <dbReference type="ARBA" id="ARBA00023295"/>
    </source>
</evidence>
<keyword evidence="4 5" id="KW-0326">Glycosidase</keyword>
<evidence type="ECO:0000256" key="5">
    <source>
        <dbReference type="RuleBase" id="RU361168"/>
    </source>
</evidence>
<protein>
    <recommendedName>
        <fullName evidence="5">Alpha-galactosidase</fullName>
        <ecNumber evidence="5">3.2.1.22</ecNumber>
    </recommendedName>
    <alternativeName>
        <fullName evidence="5">Melibiase</fullName>
    </alternativeName>
</protein>
<dbReference type="EC" id="3.2.1.22" evidence="5"/>
<evidence type="ECO:0000256" key="3">
    <source>
        <dbReference type="ARBA" id="ARBA00022801"/>
    </source>
</evidence>
<dbReference type="EMBL" id="CAAHFG010000001">
    <property type="protein sequence ID" value="VGO13327.1"/>
    <property type="molecule type" value="Genomic_DNA"/>
</dbReference>
<evidence type="ECO:0000259" key="6">
    <source>
        <dbReference type="Pfam" id="PF17801"/>
    </source>
</evidence>
<dbReference type="GO" id="GO:0004557">
    <property type="term" value="F:alpha-galactosidase activity"/>
    <property type="evidence" value="ECO:0007669"/>
    <property type="project" value="UniProtKB-EC"/>
</dbReference>
<dbReference type="InterPro" id="IPR017853">
    <property type="entry name" value="GH"/>
</dbReference>
<sequence>MEYKHHELTKTPPMGWNSFDCYGSSVTEEQFKANVDWMADNLKECGWQYAVVDFCWSHPDPGPVANPNVDGDSPALEMDEYSRLFPHPARFPSAANGAGFKPLADYVHAKGLKFGIHIMRGIPHQAVAQNAPIKGAVETAADIVDPNSQCTWLNQMGGVDMAKPGAQEYYHSLFELYASWDVDFIKADDILVDYPGPYHAAEVEAIRTAIDQCGRPMVLSLSPGPAPVHHAAHLSAHANMWRISMDFWDEWWKLKAQFDLCNAWSGRVPEGSWPDADMIPIGRLSMCGPMREERSSDFTKEEQRTLMTMWSIFRSPLMFGGCLLHMDEFTKELLTNKDVLAVNQNSRNGHQLARNVSRVSWLADGDDGVKYLAMFNLNDDIDVVGVTLEEIGFKGGAKFTELWSGETPACTERHFEVELPAHGSALFSVEPK</sequence>
<name>A0A6C2U0C4_PONDE</name>
<gene>
    <name evidence="7" type="primary">agaA_2</name>
    <name evidence="7" type="ORF">PDESU_01883</name>
</gene>
<dbReference type="AlphaFoldDB" id="A0A6C2U0C4"/>
<accession>A0A6C2U0C4</accession>
<dbReference type="Proteomes" id="UP000366872">
    <property type="component" value="Unassembled WGS sequence"/>
</dbReference>
<dbReference type="GO" id="GO:0005975">
    <property type="term" value="P:carbohydrate metabolic process"/>
    <property type="evidence" value="ECO:0007669"/>
    <property type="project" value="InterPro"/>
</dbReference>
<evidence type="ECO:0000313" key="7">
    <source>
        <dbReference type="EMBL" id="VGO13327.1"/>
    </source>
</evidence>
<evidence type="ECO:0000256" key="2">
    <source>
        <dbReference type="ARBA" id="ARBA00022729"/>
    </source>
</evidence>
<dbReference type="SUPFAM" id="SSF51445">
    <property type="entry name" value="(Trans)glycosidases"/>
    <property type="match status" value="1"/>
</dbReference>
<dbReference type="SUPFAM" id="SSF51011">
    <property type="entry name" value="Glycosyl hydrolase domain"/>
    <property type="match status" value="1"/>
</dbReference>
<evidence type="ECO:0000256" key="1">
    <source>
        <dbReference type="ARBA" id="ARBA00009743"/>
    </source>
</evidence>
<keyword evidence="3 5" id="KW-0378">Hydrolase</keyword>
<dbReference type="Gene3D" id="2.60.40.1180">
    <property type="entry name" value="Golgi alpha-mannosidase II"/>
    <property type="match status" value="1"/>
</dbReference>
<dbReference type="PRINTS" id="PR00740">
    <property type="entry name" value="GLHYDRLASE27"/>
</dbReference>
<dbReference type="PANTHER" id="PTHR11452:SF42">
    <property type="entry name" value="ALPHA-GALACTOSIDASE"/>
    <property type="match status" value="1"/>
</dbReference>
<dbReference type="InterPro" id="IPR013785">
    <property type="entry name" value="Aldolase_TIM"/>
</dbReference>
<proteinExistence type="inferred from homology"/>
<dbReference type="RefSeq" id="WP_136078904.1">
    <property type="nucleotide sequence ID" value="NZ_CAAHFG010000001.1"/>
</dbReference>
<dbReference type="Pfam" id="PF17801">
    <property type="entry name" value="Melibiase_C"/>
    <property type="match status" value="1"/>
</dbReference>
<dbReference type="CDD" id="cd14792">
    <property type="entry name" value="GH27"/>
    <property type="match status" value="1"/>
</dbReference>
<evidence type="ECO:0000313" key="8">
    <source>
        <dbReference type="Proteomes" id="UP000366872"/>
    </source>
</evidence>